<dbReference type="Proteomes" id="UP001159363">
    <property type="component" value="Chromosome 8"/>
</dbReference>
<protein>
    <submittedName>
        <fullName evidence="1">Uncharacterized protein</fullName>
    </submittedName>
</protein>
<reference evidence="1 2" key="1">
    <citation type="submission" date="2023-02" db="EMBL/GenBank/DDBJ databases">
        <title>LHISI_Scaffold_Assembly.</title>
        <authorList>
            <person name="Stuart O.P."/>
            <person name="Cleave R."/>
            <person name="Magrath M.J.L."/>
            <person name="Mikheyev A.S."/>
        </authorList>
    </citation>
    <scope>NUCLEOTIDE SEQUENCE [LARGE SCALE GENOMIC DNA]</scope>
    <source>
        <strain evidence="1">Daus_M_001</strain>
        <tissue evidence="1">Leg muscle</tissue>
    </source>
</reference>
<comment type="caution">
    <text evidence="1">The sequence shown here is derived from an EMBL/GenBank/DDBJ whole genome shotgun (WGS) entry which is preliminary data.</text>
</comment>
<evidence type="ECO:0000313" key="2">
    <source>
        <dbReference type="Proteomes" id="UP001159363"/>
    </source>
</evidence>
<proteinExistence type="predicted"/>
<dbReference type="EMBL" id="JARBHB010000009">
    <property type="protein sequence ID" value="KAJ8876064.1"/>
    <property type="molecule type" value="Genomic_DNA"/>
</dbReference>
<accession>A0ABQ9GVK5</accession>
<evidence type="ECO:0000313" key="1">
    <source>
        <dbReference type="EMBL" id="KAJ8876064.1"/>
    </source>
</evidence>
<gene>
    <name evidence="1" type="ORF">PR048_023972</name>
</gene>
<keyword evidence="2" id="KW-1185">Reference proteome</keyword>
<sequence length="371" mass="41529">MGGLIPYPYRVQMHKGRMERHVGAQWEQSVNLTNNFAIAIQRSKEIKLKTEYEVDRPRWLRITSLRVPTLTRSPAYTPGENRMRHTTASAGQCYAYVVDRSGSRFSLRAFRLRGGAYGTSVAQRGAAAKKKKKLPATICATVQRYEENTTRHARMSDEALGVRVTLARIAPSLLDLGRYPLTHFPAAAVLAIFLGPVLTCDISLVEKPNIFVRLLFQSPVCSTSVPSRTSCPDAESKWRVVVLLPLLCSSELEFLGYTAGNYDTRFGAHSTPSSSDDINFGNEIASDAPLQSEDRRDESVLLALLPVGTTAHAAVCPRWKLFGTREDNVQQPLYAIAHEHRAELRVLQRHCKKLERERVQRRESKSHVAAT</sequence>
<name>A0ABQ9GVK5_9NEOP</name>
<organism evidence="1 2">
    <name type="scientific">Dryococelus australis</name>
    <dbReference type="NCBI Taxonomy" id="614101"/>
    <lineage>
        <taxon>Eukaryota</taxon>
        <taxon>Metazoa</taxon>
        <taxon>Ecdysozoa</taxon>
        <taxon>Arthropoda</taxon>
        <taxon>Hexapoda</taxon>
        <taxon>Insecta</taxon>
        <taxon>Pterygota</taxon>
        <taxon>Neoptera</taxon>
        <taxon>Polyneoptera</taxon>
        <taxon>Phasmatodea</taxon>
        <taxon>Verophasmatodea</taxon>
        <taxon>Anareolatae</taxon>
        <taxon>Phasmatidae</taxon>
        <taxon>Eurycanthinae</taxon>
        <taxon>Dryococelus</taxon>
    </lineage>
</organism>